<dbReference type="PANTHER" id="PTHR10270:SF323">
    <property type="entry name" value="TRANSCRIPTION FACTOR SOX-14-RELATED"/>
    <property type="match status" value="1"/>
</dbReference>
<evidence type="ECO:0000256" key="2">
    <source>
        <dbReference type="PROSITE-ProRule" id="PRU00267"/>
    </source>
</evidence>
<dbReference type="Gene3D" id="1.10.30.10">
    <property type="entry name" value="High mobility group box domain"/>
    <property type="match status" value="1"/>
</dbReference>
<gene>
    <name evidence="5" type="ORF">OTU49_015056</name>
</gene>
<keyword evidence="1 2" id="KW-0238">DNA-binding</keyword>
<evidence type="ECO:0000259" key="4">
    <source>
        <dbReference type="PROSITE" id="PS50118"/>
    </source>
</evidence>
<feature type="compositionally biased region" description="Basic residues" evidence="3">
    <location>
        <begin position="170"/>
        <end position="182"/>
    </location>
</feature>
<dbReference type="InterPro" id="IPR036910">
    <property type="entry name" value="HMG_box_dom_sf"/>
</dbReference>
<feature type="compositionally biased region" description="Polar residues" evidence="3">
    <location>
        <begin position="140"/>
        <end position="158"/>
    </location>
</feature>
<dbReference type="GO" id="GO:0007420">
    <property type="term" value="P:brain development"/>
    <property type="evidence" value="ECO:0007669"/>
    <property type="project" value="TreeGrafter"/>
</dbReference>
<evidence type="ECO:0000256" key="1">
    <source>
        <dbReference type="ARBA" id="ARBA00023125"/>
    </source>
</evidence>
<evidence type="ECO:0000313" key="5">
    <source>
        <dbReference type="EMBL" id="KAK8750917.1"/>
    </source>
</evidence>
<dbReference type="GO" id="GO:0000122">
    <property type="term" value="P:negative regulation of transcription by RNA polymerase II"/>
    <property type="evidence" value="ECO:0007669"/>
    <property type="project" value="TreeGrafter"/>
</dbReference>
<dbReference type="InterPro" id="IPR009071">
    <property type="entry name" value="HMG_box_dom"/>
</dbReference>
<dbReference type="EMBL" id="JARKIK010000007">
    <property type="protein sequence ID" value="KAK8750917.1"/>
    <property type="molecule type" value="Genomic_DNA"/>
</dbReference>
<dbReference type="GO" id="GO:0030182">
    <property type="term" value="P:neuron differentiation"/>
    <property type="evidence" value="ECO:0007669"/>
    <property type="project" value="TreeGrafter"/>
</dbReference>
<sequence>IVQRHPDMHNAEISKRLGKRWKNLSSLERQPYIEEAERLRLLHIQEYPDYKYRPRKKARLVPPPCGSGRGLQEGTGSRTPSPGGSRLSSMPRRQRRPAVKLLSSTRLCISVATQPRAAHNAAKKKKRGGRGRGGGDKPCQNGSNGRKASSRGTSQGSNPKRRNGNTSGKDHRKNSRSSKCPHPRGGGVSRRTKGLSKGFFTPPTPPSPACPSPLSPESLVFFLDDDSEAHTPLPTPTDFSGALLGCCSVLDTPTPSPEPVDTTPTRGTHDTLGDLSYLADILQMSPQFPVDLDLSPELDLESCSSSTTTSASGSHFEFSCTPDVADALCDVGLTVSDWLDPSLNNLICS</sequence>
<feature type="non-terminal residue" evidence="5">
    <location>
        <position position="1"/>
    </location>
</feature>
<organism evidence="5 6">
    <name type="scientific">Cherax quadricarinatus</name>
    <name type="common">Australian red claw crayfish</name>
    <dbReference type="NCBI Taxonomy" id="27406"/>
    <lineage>
        <taxon>Eukaryota</taxon>
        <taxon>Metazoa</taxon>
        <taxon>Ecdysozoa</taxon>
        <taxon>Arthropoda</taxon>
        <taxon>Crustacea</taxon>
        <taxon>Multicrustacea</taxon>
        <taxon>Malacostraca</taxon>
        <taxon>Eumalacostraca</taxon>
        <taxon>Eucarida</taxon>
        <taxon>Decapoda</taxon>
        <taxon>Pleocyemata</taxon>
        <taxon>Astacidea</taxon>
        <taxon>Parastacoidea</taxon>
        <taxon>Parastacidae</taxon>
        <taxon>Cherax</taxon>
    </lineage>
</organism>
<feature type="compositionally biased region" description="Pro residues" evidence="3">
    <location>
        <begin position="202"/>
        <end position="213"/>
    </location>
</feature>
<protein>
    <recommendedName>
        <fullName evidence="4">HMG box domain-containing protein</fullName>
    </recommendedName>
</protein>
<name>A0AAW0Y2N8_CHEQU</name>
<feature type="DNA-binding region" description="HMG box" evidence="2">
    <location>
        <begin position="1"/>
        <end position="51"/>
    </location>
</feature>
<proteinExistence type="predicted"/>
<dbReference type="Pfam" id="PF00505">
    <property type="entry name" value="HMG_box"/>
    <property type="match status" value="1"/>
</dbReference>
<evidence type="ECO:0000256" key="3">
    <source>
        <dbReference type="SAM" id="MobiDB-lite"/>
    </source>
</evidence>
<reference evidence="5 6" key="1">
    <citation type="journal article" date="2024" name="BMC Genomics">
        <title>Genome assembly of redclaw crayfish (Cherax quadricarinatus) provides insights into its immune adaptation and hypoxia tolerance.</title>
        <authorList>
            <person name="Liu Z."/>
            <person name="Zheng J."/>
            <person name="Li H."/>
            <person name="Fang K."/>
            <person name="Wang S."/>
            <person name="He J."/>
            <person name="Zhou D."/>
            <person name="Weng S."/>
            <person name="Chi M."/>
            <person name="Gu Z."/>
            <person name="He J."/>
            <person name="Li F."/>
            <person name="Wang M."/>
        </authorList>
    </citation>
    <scope>NUCLEOTIDE SEQUENCE [LARGE SCALE GENOMIC DNA]</scope>
    <source>
        <strain evidence="5">ZL_2023a</strain>
    </source>
</reference>
<dbReference type="GO" id="GO:0000978">
    <property type="term" value="F:RNA polymerase II cis-regulatory region sequence-specific DNA binding"/>
    <property type="evidence" value="ECO:0007669"/>
    <property type="project" value="TreeGrafter"/>
</dbReference>
<dbReference type="AlphaFoldDB" id="A0AAW0Y2N8"/>
<feature type="compositionally biased region" description="Low complexity" evidence="3">
    <location>
        <begin position="74"/>
        <end position="89"/>
    </location>
</feature>
<feature type="compositionally biased region" description="Basic residues" evidence="3">
    <location>
        <begin position="121"/>
        <end position="130"/>
    </location>
</feature>
<dbReference type="SMART" id="SM00398">
    <property type="entry name" value="HMG"/>
    <property type="match status" value="1"/>
</dbReference>
<feature type="domain" description="HMG box" evidence="4">
    <location>
        <begin position="1"/>
        <end position="51"/>
    </location>
</feature>
<feature type="region of interest" description="Disordered" evidence="3">
    <location>
        <begin position="113"/>
        <end position="213"/>
    </location>
</feature>
<feature type="region of interest" description="Disordered" evidence="3">
    <location>
        <begin position="55"/>
        <end position="101"/>
    </location>
</feature>
<dbReference type="PANTHER" id="PTHR10270">
    <property type="entry name" value="SOX TRANSCRIPTION FACTOR"/>
    <property type="match status" value="1"/>
</dbReference>
<accession>A0AAW0Y2N8</accession>
<keyword evidence="2" id="KW-0539">Nucleus</keyword>
<keyword evidence="6" id="KW-1185">Reference proteome</keyword>
<dbReference type="PROSITE" id="PS50118">
    <property type="entry name" value="HMG_BOX_2"/>
    <property type="match status" value="1"/>
</dbReference>
<dbReference type="GO" id="GO:0001228">
    <property type="term" value="F:DNA-binding transcription activator activity, RNA polymerase II-specific"/>
    <property type="evidence" value="ECO:0007669"/>
    <property type="project" value="TreeGrafter"/>
</dbReference>
<dbReference type="GO" id="GO:0005634">
    <property type="term" value="C:nucleus"/>
    <property type="evidence" value="ECO:0007669"/>
    <property type="project" value="UniProtKB-UniRule"/>
</dbReference>
<comment type="caution">
    <text evidence="5">The sequence shown here is derived from an EMBL/GenBank/DDBJ whole genome shotgun (WGS) entry which is preliminary data.</text>
</comment>
<dbReference type="SUPFAM" id="SSF47095">
    <property type="entry name" value="HMG-box"/>
    <property type="match status" value="1"/>
</dbReference>
<dbReference type="InterPro" id="IPR050140">
    <property type="entry name" value="SRY-related_HMG-box_TF-like"/>
</dbReference>
<evidence type="ECO:0000313" key="6">
    <source>
        <dbReference type="Proteomes" id="UP001445076"/>
    </source>
</evidence>
<dbReference type="Proteomes" id="UP001445076">
    <property type="component" value="Unassembled WGS sequence"/>
</dbReference>